<protein>
    <recommendedName>
        <fullName evidence="4">WRKY transcription factor protein 1</fullName>
    </recommendedName>
</protein>
<feature type="compositionally biased region" description="Low complexity" evidence="1">
    <location>
        <begin position="15"/>
        <end position="27"/>
    </location>
</feature>
<feature type="compositionally biased region" description="Polar residues" evidence="1">
    <location>
        <begin position="58"/>
        <end position="69"/>
    </location>
</feature>
<proteinExistence type="predicted"/>
<name>A0ABQ8IXW5_DERPT</name>
<feature type="region of interest" description="Disordered" evidence="1">
    <location>
        <begin position="1"/>
        <end position="72"/>
    </location>
</feature>
<feature type="compositionally biased region" description="Low complexity" evidence="1">
    <location>
        <begin position="345"/>
        <end position="359"/>
    </location>
</feature>
<feature type="compositionally biased region" description="Polar residues" evidence="1">
    <location>
        <begin position="596"/>
        <end position="606"/>
    </location>
</feature>
<feature type="compositionally biased region" description="Basic residues" evidence="1">
    <location>
        <begin position="615"/>
        <end position="624"/>
    </location>
</feature>
<gene>
    <name evidence="2" type="ORF">DERP_006253</name>
</gene>
<feature type="compositionally biased region" description="Low complexity" evidence="1">
    <location>
        <begin position="264"/>
        <end position="278"/>
    </location>
</feature>
<comment type="caution">
    <text evidence="2">The sequence shown here is derived from an EMBL/GenBank/DDBJ whole genome shotgun (WGS) entry which is preliminary data.</text>
</comment>
<evidence type="ECO:0000313" key="3">
    <source>
        <dbReference type="Proteomes" id="UP000887458"/>
    </source>
</evidence>
<evidence type="ECO:0000313" key="2">
    <source>
        <dbReference type="EMBL" id="KAH9415163.1"/>
    </source>
</evidence>
<evidence type="ECO:0008006" key="4">
    <source>
        <dbReference type="Google" id="ProtNLM"/>
    </source>
</evidence>
<evidence type="ECO:0000256" key="1">
    <source>
        <dbReference type="SAM" id="MobiDB-lite"/>
    </source>
</evidence>
<reference evidence="2 3" key="1">
    <citation type="journal article" date="2018" name="J. Allergy Clin. Immunol.">
        <title>High-quality assembly of Dermatophagoides pteronyssinus genome and transcriptome reveals a wide range of novel allergens.</title>
        <authorList>
            <person name="Liu X.Y."/>
            <person name="Yang K.Y."/>
            <person name="Wang M.Q."/>
            <person name="Kwok J.S."/>
            <person name="Zeng X."/>
            <person name="Yang Z."/>
            <person name="Xiao X.J."/>
            <person name="Lau C.P."/>
            <person name="Li Y."/>
            <person name="Huang Z.M."/>
            <person name="Ba J.G."/>
            <person name="Yim A.K."/>
            <person name="Ouyang C.Y."/>
            <person name="Ngai S.M."/>
            <person name="Chan T.F."/>
            <person name="Leung E.L."/>
            <person name="Liu L."/>
            <person name="Liu Z.G."/>
            <person name="Tsui S.K."/>
        </authorList>
    </citation>
    <scope>NUCLEOTIDE SEQUENCE [LARGE SCALE GENOMIC DNA]</scope>
    <source>
        <strain evidence="2">Derp</strain>
    </source>
</reference>
<organism evidence="2 3">
    <name type="scientific">Dermatophagoides pteronyssinus</name>
    <name type="common">European house dust mite</name>
    <dbReference type="NCBI Taxonomy" id="6956"/>
    <lineage>
        <taxon>Eukaryota</taxon>
        <taxon>Metazoa</taxon>
        <taxon>Ecdysozoa</taxon>
        <taxon>Arthropoda</taxon>
        <taxon>Chelicerata</taxon>
        <taxon>Arachnida</taxon>
        <taxon>Acari</taxon>
        <taxon>Acariformes</taxon>
        <taxon>Sarcoptiformes</taxon>
        <taxon>Astigmata</taxon>
        <taxon>Psoroptidia</taxon>
        <taxon>Analgoidea</taxon>
        <taxon>Pyroglyphidae</taxon>
        <taxon>Dermatophagoidinae</taxon>
        <taxon>Dermatophagoides</taxon>
    </lineage>
</organism>
<accession>A0ABQ8IXW5</accession>
<keyword evidence="3" id="KW-1185">Reference proteome</keyword>
<feature type="region of interest" description="Disordered" evidence="1">
    <location>
        <begin position="110"/>
        <end position="156"/>
    </location>
</feature>
<dbReference type="Proteomes" id="UP000887458">
    <property type="component" value="Unassembled WGS sequence"/>
</dbReference>
<feature type="region of interest" description="Disordered" evidence="1">
    <location>
        <begin position="259"/>
        <end position="316"/>
    </location>
</feature>
<reference evidence="2 3" key="2">
    <citation type="journal article" date="2022" name="Mol. Biol. Evol.">
        <title>Comparative Genomics Reveals Insights into the Divergent Evolution of Astigmatic Mites and Household Pest Adaptations.</title>
        <authorList>
            <person name="Xiong Q."/>
            <person name="Wan A.T."/>
            <person name="Liu X."/>
            <person name="Fung C.S."/>
            <person name="Xiao X."/>
            <person name="Malainual N."/>
            <person name="Hou J."/>
            <person name="Wang L."/>
            <person name="Wang M."/>
            <person name="Yang K.Y."/>
            <person name="Cui Y."/>
            <person name="Leung E.L."/>
            <person name="Nong W."/>
            <person name="Shin S.K."/>
            <person name="Au S.W."/>
            <person name="Jeong K.Y."/>
            <person name="Chew F.T."/>
            <person name="Hui J.H."/>
            <person name="Leung T.F."/>
            <person name="Tungtrongchitr A."/>
            <person name="Zhong N."/>
            <person name="Liu Z."/>
            <person name="Tsui S.K."/>
        </authorList>
    </citation>
    <scope>NUCLEOTIDE SEQUENCE [LARGE SCALE GENOMIC DNA]</scope>
    <source>
        <strain evidence="2">Derp</strain>
    </source>
</reference>
<sequence length="812" mass="93988">MNPDKKEKQHRHTIPNSNYPSFPSSFYQEEIELKTSNLIDDNNNNIKTTTNDDVTTAGPDQQSGNQNNDGDIEFSMQDKLQMCFSEMQNLKDHFDKRRRRFPSLKKKTISNSTTIDDDDQIDDHFSQPTTTTTTETSHLIRTRSKDSIDNNGDDRENVSKIFSHKTTINDRSKRSISDPFNLVSRDGVQTRIFTEFKPTFQPNQDQNKTTVNKMKQQQGFNEWLSKLEEINDMSRSTIDRIRRLENDIFQLRNTTANNEKQFDSSTSTSTSTKTSSSKIPIHQTGGTTTTYVPPIDRNRIRKIKNDQQNDKSQNTDIDMEFMNKLLKYWETHVGYPIDSSINNKSTTSQQQQQRRTNNQLKDPIRRLTTTISRSVQIQTDSDGKSFEEKGVTTDNNNHFDLKQQIFHHHHHHQPKSSSALNHGENDNFKPNLPIIEKPMIAKTINTFHVCSDNKTDNILIDLDPLSPLSSQNNNNNHNHDNHIDHQNLLSKYIFNEISRRALIRNKIITRSRSAQQLLPTRIEDTTNLLKNSGTQTRNMKQKREIIIQTDIDHDGKVRRTTEIRNCKQQNMLPMIDMIKIENECFPPTTLPSSLMMMTNDGRNNDNIQDDEQKERRRRQQKKKNVSNEKMNDIFPRTQSAFDLMMTDNNNNENMILGKTDNDYLSNKAFSSLDIRSLTKSPVISEGYHSERLDSSTQIHHHNHNHQQSYCQTPEYSSNNMNNTWIMNNETLIENSGKEMNITTKSSTIRKPTIEESQTYVPTAAATTTTTYRNPNDNLNECKFSFVCNNNGTNIVFRADFGISKLPLFETNL</sequence>
<feature type="compositionally biased region" description="Basic and acidic residues" evidence="1">
    <location>
        <begin position="143"/>
        <end position="156"/>
    </location>
</feature>
<dbReference type="EMBL" id="NJHN03000099">
    <property type="protein sequence ID" value="KAH9415163.1"/>
    <property type="molecule type" value="Genomic_DNA"/>
</dbReference>
<feature type="region of interest" description="Disordered" evidence="1">
    <location>
        <begin position="596"/>
        <end position="632"/>
    </location>
</feature>
<feature type="compositionally biased region" description="Low complexity" evidence="1">
    <location>
        <begin position="35"/>
        <end position="56"/>
    </location>
</feature>
<feature type="region of interest" description="Disordered" evidence="1">
    <location>
        <begin position="339"/>
        <end position="367"/>
    </location>
</feature>